<name>A0A6G4A5X2_9BACL</name>
<evidence type="ECO:0000256" key="3">
    <source>
        <dbReference type="ARBA" id="ARBA00022692"/>
    </source>
</evidence>
<evidence type="ECO:0000256" key="4">
    <source>
        <dbReference type="ARBA" id="ARBA00022989"/>
    </source>
</evidence>
<gene>
    <name evidence="9" type="ORF">GK047_24925</name>
</gene>
<dbReference type="InterPro" id="IPR029151">
    <property type="entry name" value="Sensor-like_sf"/>
</dbReference>
<feature type="domain" description="HAMP" evidence="7">
    <location>
        <begin position="306"/>
        <end position="362"/>
    </location>
</feature>
<sequence>MRRGIHSYFLSQTIKQRFRLWIGTIIIALEFCIIVPFYFTEKHDRLNEAESQLKQIIALQSLYIERWSEEKLDTIKRFAKSDPAKLLQISELYKDIADYSRVHSEFDGIFFVDKEGYYRSEADSNAAIFVGDRSYFTEALQKKEHISDVLFSNLSGKQMITFSAPVLGDEGDFQGVVVGSVSLDMLDKLMEQLSFGKTGEVFVVDKTGKVITSSRSLSRPQADVMMTTKIIQRAYENIDSNDSYIGFHGDKVYGQYQWSTGENWIVVGEIAKKEIFQKLNRLIVTIIIISLIALLLSFIATVSITSRIERPIRYLLRGTKIIQSGNYDYQIDVDKIKLAPVELKQLCSTFNMMSSKLKTNIALLEHSALVDQLTQIHNRRFMMLEGSEQLQTCIVAGQPCSLMMLDIDHFKRINDTYGHLVGDRVLHHVAFLFKEEADLDTIVARYGGEEFIILALHKNAEETASLANKLRKRLMEEPYKDERVKVPLTVSIGVAEYSASPEYGTTVLEDMVSRADHALYRAKSGGRNRVELD</sequence>
<dbReference type="GO" id="GO:0043709">
    <property type="term" value="P:cell adhesion involved in single-species biofilm formation"/>
    <property type="evidence" value="ECO:0007669"/>
    <property type="project" value="TreeGrafter"/>
</dbReference>
<keyword evidence="5 6" id="KW-0472">Membrane</keyword>
<reference evidence="9" key="1">
    <citation type="submission" date="2020-02" db="EMBL/GenBank/DDBJ databases">
        <authorList>
            <person name="Shen X.-R."/>
            <person name="Zhang Y.-X."/>
        </authorList>
    </citation>
    <scope>NUCLEOTIDE SEQUENCE</scope>
    <source>
        <strain evidence="9">SYP-B3998</strain>
    </source>
</reference>
<organism evidence="9">
    <name type="scientific">Paenibacillus sp. SYP-B3998</name>
    <dbReference type="NCBI Taxonomy" id="2678564"/>
    <lineage>
        <taxon>Bacteria</taxon>
        <taxon>Bacillati</taxon>
        <taxon>Bacillota</taxon>
        <taxon>Bacilli</taxon>
        <taxon>Bacillales</taxon>
        <taxon>Paenibacillaceae</taxon>
        <taxon>Paenibacillus</taxon>
    </lineage>
</organism>
<dbReference type="CDD" id="cd01949">
    <property type="entry name" value="GGDEF"/>
    <property type="match status" value="1"/>
</dbReference>
<dbReference type="PANTHER" id="PTHR45138">
    <property type="entry name" value="REGULATORY COMPONENTS OF SENSORY TRANSDUCTION SYSTEM"/>
    <property type="match status" value="1"/>
</dbReference>
<feature type="transmembrane region" description="Helical" evidence="6">
    <location>
        <begin position="20"/>
        <end position="39"/>
    </location>
</feature>
<dbReference type="Gene3D" id="3.30.450.20">
    <property type="entry name" value="PAS domain"/>
    <property type="match status" value="1"/>
</dbReference>
<dbReference type="GO" id="GO:0007165">
    <property type="term" value="P:signal transduction"/>
    <property type="evidence" value="ECO:0007669"/>
    <property type="project" value="InterPro"/>
</dbReference>
<evidence type="ECO:0000259" key="7">
    <source>
        <dbReference type="PROSITE" id="PS50885"/>
    </source>
</evidence>
<dbReference type="PROSITE" id="PS50887">
    <property type="entry name" value="GGDEF"/>
    <property type="match status" value="1"/>
</dbReference>
<dbReference type="InterPro" id="IPR043128">
    <property type="entry name" value="Rev_trsase/Diguanyl_cyclase"/>
</dbReference>
<dbReference type="Pfam" id="PF00990">
    <property type="entry name" value="GGDEF"/>
    <property type="match status" value="1"/>
</dbReference>
<evidence type="ECO:0000313" key="9">
    <source>
        <dbReference type="EMBL" id="NEW09221.1"/>
    </source>
</evidence>
<dbReference type="GO" id="GO:0005886">
    <property type="term" value="C:plasma membrane"/>
    <property type="evidence" value="ECO:0007669"/>
    <property type="project" value="UniProtKB-SubCell"/>
</dbReference>
<dbReference type="SMART" id="SM00267">
    <property type="entry name" value="GGDEF"/>
    <property type="match status" value="1"/>
</dbReference>
<protein>
    <submittedName>
        <fullName evidence="9">Diguanylate cyclase</fullName>
    </submittedName>
</protein>
<evidence type="ECO:0000259" key="8">
    <source>
        <dbReference type="PROSITE" id="PS50887"/>
    </source>
</evidence>
<dbReference type="SUPFAM" id="SSF55073">
    <property type="entry name" value="Nucleotide cyclase"/>
    <property type="match status" value="1"/>
</dbReference>
<dbReference type="PANTHER" id="PTHR45138:SF9">
    <property type="entry name" value="DIGUANYLATE CYCLASE DGCM-RELATED"/>
    <property type="match status" value="1"/>
</dbReference>
<comment type="caution">
    <text evidence="9">The sequence shown here is derived from an EMBL/GenBank/DDBJ whole genome shotgun (WGS) entry which is preliminary data.</text>
</comment>
<dbReference type="NCBIfam" id="TIGR00254">
    <property type="entry name" value="GGDEF"/>
    <property type="match status" value="1"/>
</dbReference>
<dbReference type="PROSITE" id="PS50885">
    <property type="entry name" value="HAMP"/>
    <property type="match status" value="1"/>
</dbReference>
<dbReference type="InterPro" id="IPR033479">
    <property type="entry name" value="dCache_1"/>
</dbReference>
<keyword evidence="3 6" id="KW-0812">Transmembrane</keyword>
<proteinExistence type="predicted"/>
<dbReference type="GO" id="GO:0052621">
    <property type="term" value="F:diguanylate cyclase activity"/>
    <property type="evidence" value="ECO:0007669"/>
    <property type="project" value="TreeGrafter"/>
</dbReference>
<keyword evidence="2" id="KW-1003">Cell membrane</keyword>
<dbReference type="InterPro" id="IPR050469">
    <property type="entry name" value="Diguanylate_Cyclase"/>
</dbReference>
<evidence type="ECO:0000256" key="1">
    <source>
        <dbReference type="ARBA" id="ARBA00004651"/>
    </source>
</evidence>
<dbReference type="RefSeq" id="WP_163952866.1">
    <property type="nucleotide sequence ID" value="NZ_JAAIKC010000014.1"/>
</dbReference>
<dbReference type="Gene3D" id="6.10.340.10">
    <property type="match status" value="1"/>
</dbReference>
<feature type="transmembrane region" description="Helical" evidence="6">
    <location>
        <begin position="282"/>
        <end position="304"/>
    </location>
</feature>
<dbReference type="InterPro" id="IPR000160">
    <property type="entry name" value="GGDEF_dom"/>
</dbReference>
<evidence type="ECO:0000256" key="5">
    <source>
        <dbReference type="ARBA" id="ARBA00023136"/>
    </source>
</evidence>
<dbReference type="AlphaFoldDB" id="A0A6G4A5X2"/>
<dbReference type="Gene3D" id="3.30.70.270">
    <property type="match status" value="1"/>
</dbReference>
<dbReference type="InterPro" id="IPR003660">
    <property type="entry name" value="HAMP_dom"/>
</dbReference>
<dbReference type="EMBL" id="JAAIKC010000014">
    <property type="protein sequence ID" value="NEW09221.1"/>
    <property type="molecule type" value="Genomic_DNA"/>
</dbReference>
<feature type="domain" description="GGDEF" evidence="8">
    <location>
        <begin position="398"/>
        <end position="533"/>
    </location>
</feature>
<keyword evidence="4 6" id="KW-1133">Transmembrane helix</keyword>
<accession>A0A6G4A5X2</accession>
<comment type="subcellular location">
    <subcellularLocation>
        <location evidence="1">Cell membrane</location>
        <topology evidence="1">Multi-pass membrane protein</topology>
    </subcellularLocation>
</comment>
<dbReference type="Pfam" id="PF02743">
    <property type="entry name" value="dCache_1"/>
    <property type="match status" value="1"/>
</dbReference>
<dbReference type="InterPro" id="IPR029787">
    <property type="entry name" value="Nucleotide_cyclase"/>
</dbReference>
<dbReference type="SUPFAM" id="SSF103190">
    <property type="entry name" value="Sensory domain-like"/>
    <property type="match status" value="1"/>
</dbReference>
<dbReference type="FunFam" id="3.30.70.270:FF:000001">
    <property type="entry name" value="Diguanylate cyclase domain protein"/>
    <property type="match status" value="1"/>
</dbReference>
<evidence type="ECO:0000256" key="2">
    <source>
        <dbReference type="ARBA" id="ARBA00022475"/>
    </source>
</evidence>
<dbReference type="CDD" id="cd12914">
    <property type="entry name" value="PDC1_DGC_like"/>
    <property type="match status" value="1"/>
</dbReference>
<evidence type="ECO:0000256" key="6">
    <source>
        <dbReference type="SAM" id="Phobius"/>
    </source>
</evidence>
<dbReference type="GO" id="GO:1902201">
    <property type="term" value="P:negative regulation of bacterial-type flagellum-dependent cell motility"/>
    <property type="evidence" value="ECO:0007669"/>
    <property type="project" value="TreeGrafter"/>
</dbReference>
<dbReference type="CDD" id="cd06225">
    <property type="entry name" value="HAMP"/>
    <property type="match status" value="1"/>
</dbReference>